<reference evidence="2 3" key="1">
    <citation type="submission" date="2016-10" db="EMBL/GenBank/DDBJ databases">
        <authorList>
            <person name="de Groot N.N."/>
        </authorList>
    </citation>
    <scope>NUCLEOTIDE SEQUENCE [LARGE SCALE GENOMIC DNA]</scope>
    <source>
        <strain evidence="2 3">KHGC13</strain>
    </source>
</reference>
<proteinExistence type="predicted"/>
<dbReference type="PANTHER" id="PTHR43842:SF2">
    <property type="entry name" value="PROPIONYL-COA CARBOXYLASE BETA CHAIN, MITOCHONDRIAL"/>
    <property type="match status" value="1"/>
</dbReference>
<dbReference type="GO" id="GO:0016740">
    <property type="term" value="F:transferase activity"/>
    <property type="evidence" value="ECO:0007669"/>
    <property type="project" value="UniProtKB-KW"/>
</dbReference>
<protein>
    <submittedName>
        <fullName evidence="2">Acetyl-CoA carboxylase, carboxyltransferase component</fullName>
    </submittedName>
</protein>
<dbReference type="InterPro" id="IPR051047">
    <property type="entry name" value="AccD/PCCB"/>
</dbReference>
<keyword evidence="3" id="KW-1185">Reference proteome</keyword>
<dbReference type="GO" id="GO:0004658">
    <property type="term" value="F:propionyl-CoA carboxylase activity"/>
    <property type="evidence" value="ECO:0007669"/>
    <property type="project" value="TreeGrafter"/>
</dbReference>
<dbReference type="InterPro" id="IPR029045">
    <property type="entry name" value="ClpP/crotonase-like_dom_sf"/>
</dbReference>
<keyword evidence="2" id="KW-0808">Transferase</keyword>
<dbReference type="PROSITE" id="PS50989">
    <property type="entry name" value="COA_CT_CTER"/>
    <property type="match status" value="1"/>
</dbReference>
<sequence length="447" mass="48247">MHMNHSESSAVMQRIRAVLDQESFVERGAGIRPALRFTDGIPGDGAVIGSGLVNGDLVFLGAQDSSVYGGSVGLSHAAKFRRIYEEAAKVKAPVIEILDSTGIRLEEAGEVMREMGELIRVKAELRHVVPMVTLIAGNCAGVLAILASMSDYVVMLEDASCFVTAPDAVIGQKDAGSSSARHQAAEGNVDFVGNLTDAAAYIRSVLTYLPVDNRGLPEYEPAEDPLNRKTEDFFRADARTSLRMIADDGVFLERRIGSERGMVTGLIRINGQTVGAVVTEEEKLKPEGMQEAASWIRFCNDFRIPVLTIADTTGFSRTQQEEPLVGRSAADLAAAYGEADIPKITVVKRACGTAGIIMGSVMLGADLVIGYSESKTELLPDDIAGMIMAEKNTKEAQKQAAAMFREKQNSLEAAVGRGRIDTIILPEETRQQLAAAFEIYFPKTERK</sequence>
<evidence type="ECO:0000313" key="2">
    <source>
        <dbReference type="EMBL" id="SFU42573.1"/>
    </source>
</evidence>
<accession>A0A1I7G2D3</accession>
<evidence type="ECO:0000259" key="1">
    <source>
        <dbReference type="PROSITE" id="PS50989"/>
    </source>
</evidence>
<dbReference type="OrthoDB" id="9803706at2"/>
<dbReference type="Gene3D" id="3.90.226.10">
    <property type="entry name" value="2-enoyl-CoA Hydratase, Chain A, domain 1"/>
    <property type="match status" value="2"/>
</dbReference>
<organism evidence="2 3">
    <name type="scientific">Eubacterium pyruvativorans</name>
    <dbReference type="NCBI Taxonomy" id="155865"/>
    <lineage>
        <taxon>Bacteria</taxon>
        <taxon>Bacillati</taxon>
        <taxon>Bacillota</taxon>
        <taxon>Clostridia</taxon>
        <taxon>Eubacteriales</taxon>
        <taxon>Eubacteriaceae</taxon>
        <taxon>Eubacterium</taxon>
    </lineage>
</organism>
<dbReference type="AlphaFoldDB" id="A0A1I7G2D3"/>
<dbReference type="InterPro" id="IPR034733">
    <property type="entry name" value="AcCoA_carboxyl_beta"/>
</dbReference>
<feature type="domain" description="CoA carboxyltransferase C-terminal" evidence="1">
    <location>
        <begin position="225"/>
        <end position="447"/>
    </location>
</feature>
<dbReference type="InterPro" id="IPR011763">
    <property type="entry name" value="COA_CT_C"/>
</dbReference>
<dbReference type="SUPFAM" id="SSF52096">
    <property type="entry name" value="ClpP/crotonase"/>
    <property type="match status" value="2"/>
</dbReference>
<dbReference type="STRING" id="155865.SAMN05216515_10421"/>
<name>A0A1I7G2D3_9FIRM</name>
<dbReference type="Pfam" id="PF01039">
    <property type="entry name" value="Carboxyl_trans"/>
    <property type="match status" value="1"/>
</dbReference>
<evidence type="ECO:0000313" key="3">
    <source>
        <dbReference type="Proteomes" id="UP000198817"/>
    </source>
</evidence>
<gene>
    <name evidence="2" type="ORF">SAMN05216508_104110</name>
</gene>
<dbReference type="Proteomes" id="UP000198817">
    <property type="component" value="Unassembled WGS sequence"/>
</dbReference>
<dbReference type="EMBL" id="FPBT01000004">
    <property type="protein sequence ID" value="SFU42573.1"/>
    <property type="molecule type" value="Genomic_DNA"/>
</dbReference>
<dbReference type="PANTHER" id="PTHR43842">
    <property type="entry name" value="PROPIONYL-COA CARBOXYLASE BETA CHAIN"/>
    <property type="match status" value="1"/>
</dbReference>